<dbReference type="AlphaFoldDB" id="A0A2U1CMR6"/>
<comment type="caution">
    <text evidence="8">The sequence shown here is derived from an EMBL/GenBank/DDBJ whole genome shotgun (WGS) entry which is preliminary data.</text>
</comment>
<feature type="compositionally biased region" description="Basic and acidic residues" evidence="6">
    <location>
        <begin position="91"/>
        <end position="107"/>
    </location>
</feature>
<evidence type="ECO:0000256" key="1">
    <source>
        <dbReference type="ARBA" id="ARBA00012386"/>
    </source>
</evidence>
<gene>
    <name evidence="8" type="ORF">C7440_1792</name>
</gene>
<evidence type="ECO:0000256" key="6">
    <source>
        <dbReference type="SAM" id="MobiDB-lite"/>
    </source>
</evidence>
<sequence>MPIQKKRPRRRCTRCQRPLSHCLCTHIPSISNRTRVLVLQHPDEAKHPLNTARLAVLGLEHAELLVGEHFPQLDGIVASIGRALLLFPEKDEGRPRPELQSRPRSSEAEWPSAFAEGGPALLIVPDGTWRKARKIVQLNPVLNTLPRLGLPPGEPSEYRVRKASEPAAVSTIEAISRSLSMLEPGQDFQRLLAPFKVLVQQQIEAMGEEVYERNYSLRTAKQISGTSLPTSMPPSAAQE</sequence>
<evidence type="ECO:0000256" key="3">
    <source>
        <dbReference type="ARBA" id="ARBA00022691"/>
    </source>
</evidence>
<dbReference type="SMART" id="SM01144">
    <property type="entry name" value="DTW"/>
    <property type="match status" value="1"/>
</dbReference>
<keyword evidence="3" id="KW-0949">S-adenosyl-L-methionine</keyword>
<feature type="region of interest" description="Disordered" evidence="6">
    <location>
        <begin position="91"/>
        <end position="111"/>
    </location>
</feature>
<reference evidence="8 9" key="1">
    <citation type="submission" date="2018-04" db="EMBL/GenBank/DDBJ databases">
        <title>Genomic Encyclopedia of Type Strains, Phase IV (KMG-IV): sequencing the most valuable type-strain genomes for metagenomic binning, comparative biology and taxonomic classification.</title>
        <authorList>
            <person name="Goeker M."/>
        </authorList>
    </citation>
    <scope>NUCLEOTIDE SEQUENCE [LARGE SCALE GENOMIC DNA]</scope>
    <source>
        <strain evidence="8 9">DSM 10065</strain>
    </source>
</reference>
<dbReference type="PANTHER" id="PTHR21392:SF0">
    <property type="entry name" value="TRNA-URIDINE AMINOCARBOXYPROPYLTRANSFERASE 2"/>
    <property type="match status" value="1"/>
</dbReference>
<organism evidence="8 9">
    <name type="scientific">Pusillimonas noertemannii</name>
    <dbReference type="NCBI Taxonomy" id="305977"/>
    <lineage>
        <taxon>Bacteria</taxon>
        <taxon>Pseudomonadati</taxon>
        <taxon>Pseudomonadota</taxon>
        <taxon>Betaproteobacteria</taxon>
        <taxon>Burkholderiales</taxon>
        <taxon>Alcaligenaceae</taxon>
        <taxon>Pusillimonas</taxon>
    </lineage>
</organism>
<keyword evidence="4" id="KW-0819">tRNA processing</keyword>
<protein>
    <recommendedName>
        <fullName evidence="1">tRNA-uridine aminocarboxypropyltransferase</fullName>
        <ecNumber evidence="1">2.5.1.25</ecNumber>
    </recommendedName>
</protein>
<evidence type="ECO:0000313" key="8">
    <source>
        <dbReference type="EMBL" id="PVY62299.1"/>
    </source>
</evidence>
<name>A0A2U1CMR6_9BURK</name>
<dbReference type="EMBL" id="QEKO01000002">
    <property type="protein sequence ID" value="PVY62299.1"/>
    <property type="molecule type" value="Genomic_DNA"/>
</dbReference>
<evidence type="ECO:0000256" key="5">
    <source>
        <dbReference type="ARBA" id="ARBA00034489"/>
    </source>
</evidence>
<dbReference type="PANTHER" id="PTHR21392">
    <property type="entry name" value="TRNA-URIDINE AMINOCARBOXYPROPYLTRANSFERASE 2"/>
    <property type="match status" value="1"/>
</dbReference>
<accession>A0A2U1CMR6</accession>
<dbReference type="GO" id="GO:0016432">
    <property type="term" value="F:tRNA-uridine aminocarboxypropyltransferase activity"/>
    <property type="evidence" value="ECO:0007669"/>
    <property type="project" value="UniProtKB-EC"/>
</dbReference>
<comment type="similarity">
    <text evidence="5">Belongs to the TDD superfamily. DTWD2 family.</text>
</comment>
<dbReference type="Proteomes" id="UP000246145">
    <property type="component" value="Unassembled WGS sequence"/>
</dbReference>
<dbReference type="RefSeq" id="WP_116518579.1">
    <property type="nucleotide sequence ID" value="NZ_JACCEX010000002.1"/>
</dbReference>
<evidence type="ECO:0000256" key="4">
    <source>
        <dbReference type="ARBA" id="ARBA00022694"/>
    </source>
</evidence>
<dbReference type="InterPro" id="IPR005636">
    <property type="entry name" value="DTW"/>
</dbReference>
<dbReference type="InterPro" id="IPR039262">
    <property type="entry name" value="DTWD2/TAPT"/>
</dbReference>
<keyword evidence="2" id="KW-0808">Transferase</keyword>
<keyword evidence="9" id="KW-1185">Reference proteome</keyword>
<proteinExistence type="inferred from homology"/>
<evidence type="ECO:0000256" key="2">
    <source>
        <dbReference type="ARBA" id="ARBA00022679"/>
    </source>
</evidence>
<feature type="domain" description="DTW" evidence="7">
    <location>
        <begin position="8"/>
        <end position="207"/>
    </location>
</feature>
<dbReference type="OrthoDB" id="268835at2"/>
<dbReference type="EC" id="2.5.1.25" evidence="1"/>
<evidence type="ECO:0000259" key="7">
    <source>
        <dbReference type="SMART" id="SM01144"/>
    </source>
</evidence>
<dbReference type="GO" id="GO:0008033">
    <property type="term" value="P:tRNA processing"/>
    <property type="evidence" value="ECO:0007669"/>
    <property type="project" value="UniProtKB-KW"/>
</dbReference>
<dbReference type="Pfam" id="PF03942">
    <property type="entry name" value="DTW"/>
    <property type="match status" value="1"/>
</dbReference>
<evidence type="ECO:0000313" key="9">
    <source>
        <dbReference type="Proteomes" id="UP000246145"/>
    </source>
</evidence>